<organism evidence="1 2">
    <name type="scientific">Paenibacillus lemnae</name>
    <dbReference type="NCBI Taxonomy" id="1330551"/>
    <lineage>
        <taxon>Bacteria</taxon>
        <taxon>Bacillati</taxon>
        <taxon>Bacillota</taxon>
        <taxon>Bacilli</taxon>
        <taxon>Bacillales</taxon>
        <taxon>Paenibacillaceae</taxon>
        <taxon>Paenibacillus</taxon>
    </lineage>
</organism>
<dbReference type="InterPro" id="IPR014962">
    <property type="entry name" value="YolD"/>
</dbReference>
<protein>
    <submittedName>
        <fullName evidence="1">YolD-like family protein</fullName>
    </submittedName>
</protein>
<gene>
    <name evidence="1" type="ORF">HII30_02250</name>
</gene>
<name>A0A848M2W4_PAELE</name>
<dbReference type="Proteomes" id="UP000565468">
    <property type="component" value="Unassembled WGS sequence"/>
</dbReference>
<dbReference type="PANTHER" id="PTHR40051:SF1">
    <property type="entry name" value="YOLD-LIKE FAMILY PROTEIN"/>
    <property type="match status" value="1"/>
</dbReference>
<proteinExistence type="predicted"/>
<accession>A0A848M2W4</accession>
<comment type="caution">
    <text evidence="1">The sequence shown here is derived from an EMBL/GenBank/DDBJ whole genome shotgun (WGS) entry which is preliminary data.</text>
</comment>
<reference evidence="1 2" key="1">
    <citation type="submission" date="2020-04" db="EMBL/GenBank/DDBJ databases">
        <title>Paenibacillus algicola sp. nov., a novel marine bacterium producing alginate lyase.</title>
        <authorList>
            <person name="Huang H."/>
        </authorList>
    </citation>
    <scope>NUCLEOTIDE SEQUENCE [LARGE SCALE GENOMIC DNA]</scope>
    <source>
        <strain evidence="1 2">L7-75</strain>
    </source>
</reference>
<evidence type="ECO:0000313" key="2">
    <source>
        <dbReference type="Proteomes" id="UP000565468"/>
    </source>
</evidence>
<dbReference type="Pfam" id="PF08863">
    <property type="entry name" value="YolD"/>
    <property type="match status" value="1"/>
</dbReference>
<dbReference type="AlphaFoldDB" id="A0A848M2W4"/>
<keyword evidence="2" id="KW-1185">Reference proteome</keyword>
<dbReference type="RefSeq" id="WP_169503318.1">
    <property type="nucleotide sequence ID" value="NZ_JABBPN010000002.1"/>
</dbReference>
<dbReference type="EMBL" id="JABBPN010000002">
    <property type="protein sequence ID" value="NMO94609.1"/>
    <property type="molecule type" value="Genomic_DNA"/>
</dbReference>
<evidence type="ECO:0000313" key="1">
    <source>
        <dbReference type="EMBL" id="NMO94609.1"/>
    </source>
</evidence>
<dbReference type="PANTHER" id="PTHR40051">
    <property type="entry name" value="IG HYPOTHETICAL 15966"/>
    <property type="match status" value="1"/>
</dbReference>
<sequence length="115" mass="13368">MKKLTGNGLWESSRMMLFEHKDAIISKQEHKQIQKRPVLDEQQTERIAEKLSQAYRSKQQVQVLVFGDYGSSRMRGMISRIDPQLQRIRLGNTWISLSDILDVSGENERFASETD</sequence>